<accession>A0A855XBS8</accession>
<evidence type="ECO:0000313" key="4">
    <source>
        <dbReference type="EMBL" id="PWB75842.1"/>
    </source>
</evidence>
<comment type="caution">
    <text evidence="4">The sequence shown here is derived from an EMBL/GenBank/DDBJ whole genome shotgun (WGS) entry which is preliminary data.</text>
</comment>
<dbReference type="Pfam" id="PF01855">
    <property type="entry name" value="POR_N"/>
    <property type="match status" value="1"/>
</dbReference>
<evidence type="ECO:0000259" key="2">
    <source>
        <dbReference type="Pfam" id="PF01855"/>
    </source>
</evidence>
<dbReference type="Proteomes" id="UP000250918">
    <property type="component" value="Unassembled WGS sequence"/>
</dbReference>
<evidence type="ECO:0000259" key="3">
    <source>
        <dbReference type="Pfam" id="PF17147"/>
    </source>
</evidence>
<evidence type="ECO:0000313" key="5">
    <source>
        <dbReference type="Proteomes" id="UP000250918"/>
    </source>
</evidence>
<dbReference type="GO" id="GO:0016491">
    <property type="term" value="F:oxidoreductase activity"/>
    <property type="evidence" value="ECO:0007669"/>
    <property type="project" value="UniProtKB-KW"/>
</dbReference>
<protein>
    <submittedName>
        <fullName evidence="4">2-oxoacid:acceptor oxidoreductase subunit alpha</fullName>
    </submittedName>
</protein>
<dbReference type="InterPro" id="IPR033412">
    <property type="entry name" value="PFOR_II"/>
</dbReference>
<evidence type="ECO:0000256" key="1">
    <source>
        <dbReference type="ARBA" id="ARBA00023002"/>
    </source>
</evidence>
<dbReference type="InterPro" id="IPR009014">
    <property type="entry name" value="Transketo_C/PFOR_II"/>
</dbReference>
<dbReference type="Gene3D" id="3.40.50.920">
    <property type="match status" value="1"/>
</dbReference>
<name>A0A855XBS8_9BACT</name>
<dbReference type="Pfam" id="PF17147">
    <property type="entry name" value="PFOR_II"/>
    <property type="match status" value="1"/>
</dbReference>
<dbReference type="FunFam" id="3.40.50.970:FF:000022">
    <property type="entry name" value="2-oxoglutarate ferredoxin oxidoreductase alpha subunit"/>
    <property type="match status" value="1"/>
</dbReference>
<reference evidence="4 5" key="1">
    <citation type="journal article" date="2018" name="ISME J.">
        <title>A methanotrophic archaeon couples anaerobic oxidation of methane to Fe(III) reduction.</title>
        <authorList>
            <person name="Cai C."/>
            <person name="Leu A.O."/>
            <person name="Xie G.J."/>
            <person name="Guo J."/>
            <person name="Feng Y."/>
            <person name="Zhao J.X."/>
            <person name="Tyson G.W."/>
            <person name="Yuan Z."/>
            <person name="Hu S."/>
        </authorList>
    </citation>
    <scope>NUCLEOTIDE SEQUENCE [LARGE SCALE GENOMIC DNA]</scope>
    <source>
        <strain evidence="4">FeB_12</strain>
    </source>
</reference>
<dbReference type="NCBIfam" id="NF006412">
    <property type="entry name" value="PRK08659.1"/>
    <property type="match status" value="1"/>
</dbReference>
<dbReference type="PANTHER" id="PTHR43088">
    <property type="entry name" value="SUBUNIT OF PYRUVATE:FLAVODOXIN OXIDOREDUCTASE-RELATED"/>
    <property type="match status" value="1"/>
</dbReference>
<dbReference type="Gene3D" id="3.40.50.970">
    <property type="match status" value="1"/>
</dbReference>
<feature type="domain" description="Pyruvate flavodoxin/ferredoxin oxidoreductase pyrimidine binding" evidence="2">
    <location>
        <begin position="18"/>
        <end position="247"/>
    </location>
</feature>
<dbReference type="EMBL" id="PQAP01000007">
    <property type="protein sequence ID" value="PWB75842.1"/>
    <property type="molecule type" value="Genomic_DNA"/>
</dbReference>
<dbReference type="AlphaFoldDB" id="A0A855XBS8"/>
<feature type="domain" description="Pyruvate:ferredoxin oxidoreductase core" evidence="3">
    <location>
        <begin position="277"/>
        <end position="370"/>
    </location>
</feature>
<keyword evidence="1" id="KW-0560">Oxidoreductase</keyword>
<dbReference type="CDD" id="cd07034">
    <property type="entry name" value="TPP_PYR_PFOR_IOR-alpha_like"/>
    <property type="match status" value="1"/>
</dbReference>
<dbReference type="InterPro" id="IPR052368">
    <property type="entry name" value="2-oxoacid_oxidoreductase"/>
</dbReference>
<dbReference type="SUPFAM" id="SSF52922">
    <property type="entry name" value="TK C-terminal domain-like"/>
    <property type="match status" value="1"/>
</dbReference>
<dbReference type="PANTHER" id="PTHR43088:SF1">
    <property type="entry name" value="SUBUNIT OF PYRUVATE:FLAVODOXIN OXIDOREDUCTASE"/>
    <property type="match status" value="1"/>
</dbReference>
<dbReference type="SUPFAM" id="SSF52518">
    <property type="entry name" value="Thiamin diphosphate-binding fold (THDP-binding)"/>
    <property type="match status" value="1"/>
</dbReference>
<proteinExistence type="predicted"/>
<gene>
    <name evidence="4" type="ORF">C3F09_01650</name>
</gene>
<dbReference type="InterPro" id="IPR029061">
    <property type="entry name" value="THDP-binding"/>
</dbReference>
<organism evidence="4 5">
    <name type="scientific">candidate division GN15 bacterium</name>
    <dbReference type="NCBI Taxonomy" id="2072418"/>
    <lineage>
        <taxon>Bacteria</taxon>
        <taxon>candidate division GN15</taxon>
    </lineage>
</organism>
<sequence>MAAQKQRRLMQGNAACVHGAIYAGLRFYAGYPITPSTEVAEGCSRELPKVGGRFIQMEDEIASIAAVVGASISGLKAMTATSGPGFSLMVENIGYAYMTETPCVVVNVQRGGPSTGLPTKVSQSDTMQARWGTHGDYTAIAVAPSSIADTITETIRAFNLAERFRTPVTVLLDEVIGHMREMVALPEPGEIPVINRVKPTVPPDQFVPFEMTPNCVSPMPAYGEGYRYNVTGLTHDTMGFSTNRADEIAPKLDKLRNKIERYTDEIDKLRVSMMDDAEIAFIAYGTVARTAMQAAAIAREAGVKVGNIQLYTIWPFPDKKIAELCARCKKVIVGELNMGQIVHEVKRVLPHDKEIHTIQRYDGEILTPQQLLQKLDEVL</sequence>
<dbReference type="InterPro" id="IPR002880">
    <property type="entry name" value="Pyrv_Fd/Flavodoxin_OxRdtase_N"/>
</dbReference>